<organism evidence="5 6">
    <name type="scientific">Streptomyces albipurpureus</name>
    <dbReference type="NCBI Taxonomy" id="2897419"/>
    <lineage>
        <taxon>Bacteria</taxon>
        <taxon>Bacillati</taxon>
        <taxon>Actinomycetota</taxon>
        <taxon>Actinomycetes</taxon>
        <taxon>Kitasatosporales</taxon>
        <taxon>Streptomycetaceae</taxon>
        <taxon>Streptomyces</taxon>
    </lineage>
</organism>
<dbReference type="SMART" id="SM00422">
    <property type="entry name" value="HTH_MERR"/>
    <property type="match status" value="1"/>
</dbReference>
<keyword evidence="3" id="KW-0804">Transcription</keyword>
<dbReference type="PANTHER" id="PTHR30204:SF94">
    <property type="entry name" value="HEAVY METAL-DEPENDENT TRANSCRIPTIONAL REGULATOR HI_0293-RELATED"/>
    <property type="match status" value="1"/>
</dbReference>
<dbReference type="PANTHER" id="PTHR30204">
    <property type="entry name" value="REDOX-CYCLING DRUG-SENSING TRANSCRIPTIONAL ACTIVATOR SOXR"/>
    <property type="match status" value="1"/>
</dbReference>
<dbReference type="PROSITE" id="PS50937">
    <property type="entry name" value="HTH_MERR_2"/>
    <property type="match status" value="1"/>
</dbReference>
<dbReference type="PRINTS" id="PR00040">
    <property type="entry name" value="HTHMERR"/>
</dbReference>
<evidence type="ECO:0000313" key="5">
    <source>
        <dbReference type="EMBL" id="MCM2394074.1"/>
    </source>
</evidence>
<keyword evidence="2" id="KW-0238">DNA-binding</keyword>
<comment type="caution">
    <text evidence="5">The sequence shown here is derived from an EMBL/GenBank/DDBJ whole genome shotgun (WGS) entry which is preliminary data.</text>
</comment>
<dbReference type="InterPro" id="IPR009061">
    <property type="entry name" value="DNA-bd_dom_put_sf"/>
</dbReference>
<sequence length="145" mass="15535">MRIGDLAATSGLTAKTIRFYEQSGLLPEPPRTPGGYRDYPAHSPARLAFIRDAQGAGLTLAEIRSVLVLRDSGQAPCAHVTTLISVRLDDIERRLAELAKTRDALRGLARRAAATDPAACAEDDICTILTPPVDQPPPSLANDHL</sequence>
<dbReference type="SUPFAM" id="SSF46955">
    <property type="entry name" value="Putative DNA-binding domain"/>
    <property type="match status" value="1"/>
</dbReference>
<keyword evidence="6" id="KW-1185">Reference proteome</keyword>
<dbReference type="Proteomes" id="UP001431429">
    <property type="component" value="Unassembled WGS sequence"/>
</dbReference>
<dbReference type="CDD" id="cd04770">
    <property type="entry name" value="HTH_HMRTR"/>
    <property type="match status" value="1"/>
</dbReference>
<dbReference type="EMBL" id="JAMQAW010000099">
    <property type="protein sequence ID" value="MCM2394074.1"/>
    <property type="molecule type" value="Genomic_DNA"/>
</dbReference>
<dbReference type="InterPro" id="IPR000551">
    <property type="entry name" value="MerR-type_HTH_dom"/>
</dbReference>
<evidence type="ECO:0000313" key="6">
    <source>
        <dbReference type="Proteomes" id="UP001431429"/>
    </source>
</evidence>
<dbReference type="Pfam" id="PF09278">
    <property type="entry name" value="MerR-DNA-bind"/>
    <property type="match status" value="1"/>
</dbReference>
<reference evidence="5" key="1">
    <citation type="submission" date="2022-06" db="EMBL/GenBank/DDBJ databases">
        <title>Genome public.</title>
        <authorList>
            <person name="Sun Q."/>
        </authorList>
    </citation>
    <scope>NUCLEOTIDE SEQUENCE</scope>
    <source>
        <strain evidence="5">CWNU-1</strain>
    </source>
</reference>
<accession>A0ABT0V1K3</accession>
<evidence type="ECO:0000259" key="4">
    <source>
        <dbReference type="PROSITE" id="PS50937"/>
    </source>
</evidence>
<dbReference type="RefSeq" id="WP_250924357.1">
    <property type="nucleotide sequence ID" value="NZ_JAMQAW010000099.1"/>
</dbReference>
<gene>
    <name evidence="5" type="ORF">NBG84_38385</name>
</gene>
<evidence type="ECO:0000256" key="1">
    <source>
        <dbReference type="ARBA" id="ARBA00023015"/>
    </source>
</evidence>
<dbReference type="Pfam" id="PF00376">
    <property type="entry name" value="MerR"/>
    <property type="match status" value="1"/>
</dbReference>
<name>A0ABT0V1K3_9ACTN</name>
<dbReference type="PROSITE" id="PS00552">
    <property type="entry name" value="HTH_MERR_1"/>
    <property type="match status" value="1"/>
</dbReference>
<dbReference type="InterPro" id="IPR047057">
    <property type="entry name" value="MerR_fam"/>
</dbReference>
<proteinExistence type="predicted"/>
<evidence type="ECO:0000256" key="3">
    <source>
        <dbReference type="ARBA" id="ARBA00023163"/>
    </source>
</evidence>
<evidence type="ECO:0000256" key="2">
    <source>
        <dbReference type="ARBA" id="ARBA00023125"/>
    </source>
</evidence>
<protein>
    <submittedName>
        <fullName evidence="5">Heavy metal-responsive transcriptional regulator</fullName>
    </submittedName>
</protein>
<feature type="domain" description="HTH merR-type" evidence="4">
    <location>
        <begin position="1"/>
        <end position="69"/>
    </location>
</feature>
<dbReference type="InterPro" id="IPR015358">
    <property type="entry name" value="Tscrpt_reg_MerR_DNA-bd"/>
</dbReference>
<keyword evidence="1" id="KW-0805">Transcription regulation</keyword>
<dbReference type="Gene3D" id="1.10.1660.10">
    <property type="match status" value="1"/>
</dbReference>